<sequence>MSCTMDHHVTALHLCFTFMFLTCVVTSTLAIEERKSYIIHMDKSFMPDAFSNHHSWYTSTLSSLSSTDGVVATHLYTYNHVLHGFSAVLSKSQLNEIESMPGHIATYPEAFGQLHTTRTPQFLGLKKKVGLWPAGGFGDDMIIGILDTGIWPESESFKDHGMPPVPERWRGTCEIGTMFNTSNCNRKLIGARSFSKALKQSGRTLANSDYDSPRDYFGHGTHTSSTAAGSHVLGAEYFGYAKGIAIGIAPRARLAMYKVIFSNTTFEAAASDTLAGIDQAIEDGVDLMSLSLGFGFDPFFKNPISLGTFGAVEKGIFVACSAANSGPDAYTIMNGAPWITTVGAGTLDRDYAAIVTLGKGISTIKGKSVYPENLYVSGVPLYYGHGDKNKKNCSQQSLDHTEVSGKIVLCEFTNDSNVDDQRTELNRTGAAGAIIVTNSTQSLESYQFSFPFVAISLSDGEKVKEYFANTPQPTVDIKFQITVLGAKPAPQVADFSSRGPDRRSPWILKPDIFAPGVDVLAAWSPNNPFAQVEEDYLSSDYVLASGTSMSSPHLVGIAALLKSAHRDWSPAAIRSAMMTTADLLDNTNGVIIDMASGKSGTPLDYGAGHVNPNKALDPGLIYDIEVEDYINYLCAINYTRQEIAAITRRTNYNCESANLDLNYPSFIAILNNTYTTKNTFKRVLTNVVDSKAVYRAKIWAPAGMKIYVEPSTLSFEGKDSKAKFSLYVDVDLGSYIMQKSYIGNYGYLSWHEVSGKHIVRSPIVSAYALKKSN</sequence>
<evidence type="ECO:0000256" key="11">
    <source>
        <dbReference type="SAM" id="SignalP"/>
    </source>
</evidence>
<dbReference type="CDD" id="cd04852">
    <property type="entry name" value="Peptidases_S8_3"/>
    <property type="match status" value="1"/>
</dbReference>
<dbReference type="InterPro" id="IPR000209">
    <property type="entry name" value="Peptidase_S8/S53_dom"/>
</dbReference>
<dbReference type="GO" id="GO:0005576">
    <property type="term" value="C:extracellular region"/>
    <property type="evidence" value="ECO:0007669"/>
    <property type="project" value="UniProtKB-SubCell"/>
</dbReference>
<dbReference type="InterPro" id="IPR036852">
    <property type="entry name" value="Peptidase_S8/S53_dom_sf"/>
</dbReference>
<gene>
    <name evidence="16" type="ORF">Syun_015297</name>
</gene>
<evidence type="ECO:0000256" key="2">
    <source>
        <dbReference type="ARBA" id="ARBA00011073"/>
    </source>
</evidence>
<dbReference type="InterPro" id="IPR010259">
    <property type="entry name" value="S8pro/Inhibitor_I9"/>
</dbReference>
<evidence type="ECO:0000256" key="4">
    <source>
        <dbReference type="ARBA" id="ARBA00022670"/>
    </source>
</evidence>
<feature type="domain" description="Inhibitor I9" evidence="14">
    <location>
        <begin position="36"/>
        <end position="115"/>
    </location>
</feature>
<keyword evidence="3" id="KW-0964">Secreted</keyword>
<dbReference type="Pfam" id="PF02225">
    <property type="entry name" value="PA"/>
    <property type="match status" value="1"/>
</dbReference>
<dbReference type="PROSITE" id="PS51892">
    <property type="entry name" value="SUBTILASE"/>
    <property type="match status" value="1"/>
</dbReference>
<keyword evidence="5 11" id="KW-0732">Signal</keyword>
<evidence type="ECO:0008006" key="18">
    <source>
        <dbReference type="Google" id="ProtNLM"/>
    </source>
</evidence>
<dbReference type="Pfam" id="PF17766">
    <property type="entry name" value="fn3_6"/>
    <property type="match status" value="1"/>
</dbReference>
<evidence type="ECO:0000259" key="12">
    <source>
        <dbReference type="Pfam" id="PF00082"/>
    </source>
</evidence>
<comment type="caution">
    <text evidence="16">The sequence shown here is derived from an EMBL/GenBank/DDBJ whole genome shotgun (WGS) entry which is preliminary data.</text>
</comment>
<organism evidence="16 17">
    <name type="scientific">Stephania yunnanensis</name>
    <dbReference type="NCBI Taxonomy" id="152371"/>
    <lineage>
        <taxon>Eukaryota</taxon>
        <taxon>Viridiplantae</taxon>
        <taxon>Streptophyta</taxon>
        <taxon>Embryophyta</taxon>
        <taxon>Tracheophyta</taxon>
        <taxon>Spermatophyta</taxon>
        <taxon>Magnoliopsida</taxon>
        <taxon>Ranunculales</taxon>
        <taxon>Menispermaceae</taxon>
        <taxon>Menispermoideae</taxon>
        <taxon>Cissampelideae</taxon>
        <taxon>Stephania</taxon>
    </lineage>
</organism>
<keyword evidence="17" id="KW-1185">Reference proteome</keyword>
<dbReference type="Pfam" id="PF05922">
    <property type="entry name" value="Inhibitor_I9"/>
    <property type="match status" value="1"/>
</dbReference>
<dbReference type="Proteomes" id="UP001420932">
    <property type="component" value="Unassembled WGS sequence"/>
</dbReference>
<evidence type="ECO:0000256" key="10">
    <source>
        <dbReference type="PROSITE-ProRule" id="PRU01240"/>
    </source>
</evidence>
<dbReference type="Gene3D" id="3.40.50.200">
    <property type="entry name" value="Peptidase S8/S53 domain"/>
    <property type="match status" value="1"/>
</dbReference>
<dbReference type="Gene3D" id="3.50.30.30">
    <property type="match status" value="1"/>
</dbReference>
<feature type="active site" description="Charge relay system" evidence="9 10">
    <location>
        <position position="219"/>
    </location>
</feature>
<evidence type="ECO:0000256" key="8">
    <source>
        <dbReference type="ARBA" id="ARBA00023180"/>
    </source>
</evidence>
<dbReference type="PRINTS" id="PR00723">
    <property type="entry name" value="SUBTILISIN"/>
</dbReference>
<dbReference type="InterPro" id="IPR037045">
    <property type="entry name" value="S8pro/Inhibitor_I9_sf"/>
</dbReference>
<keyword evidence="7 10" id="KW-0720">Serine protease</keyword>
<dbReference type="AlphaFoldDB" id="A0AAP0P9K7"/>
<dbReference type="InterPro" id="IPR045051">
    <property type="entry name" value="SBT"/>
</dbReference>
<feature type="active site" description="Charge relay system" evidence="9 10">
    <location>
        <position position="147"/>
    </location>
</feature>
<proteinExistence type="inferred from homology"/>
<comment type="subcellular location">
    <subcellularLocation>
        <location evidence="1">Secreted</location>
    </subcellularLocation>
</comment>
<evidence type="ECO:0000256" key="1">
    <source>
        <dbReference type="ARBA" id="ARBA00004613"/>
    </source>
</evidence>
<dbReference type="InterPro" id="IPR015500">
    <property type="entry name" value="Peptidase_S8_subtilisin-rel"/>
</dbReference>
<evidence type="ECO:0000256" key="7">
    <source>
        <dbReference type="ARBA" id="ARBA00022825"/>
    </source>
</evidence>
<keyword evidence="4 10" id="KW-0645">Protease</keyword>
<feature type="chain" id="PRO_5042831957" description="Subtilisin" evidence="11">
    <location>
        <begin position="31"/>
        <end position="773"/>
    </location>
</feature>
<dbReference type="Gene3D" id="2.60.40.2310">
    <property type="match status" value="1"/>
</dbReference>
<feature type="active site" description="Charge relay system" evidence="9 10">
    <location>
        <position position="548"/>
    </location>
</feature>
<reference evidence="16 17" key="1">
    <citation type="submission" date="2024-01" db="EMBL/GenBank/DDBJ databases">
        <title>Genome assemblies of Stephania.</title>
        <authorList>
            <person name="Yang L."/>
        </authorList>
    </citation>
    <scope>NUCLEOTIDE SEQUENCE [LARGE SCALE GENOMIC DNA]</scope>
    <source>
        <strain evidence="16">YNDBR</strain>
        <tissue evidence="16">Leaf</tissue>
    </source>
</reference>
<dbReference type="EMBL" id="JBBNAF010000006">
    <property type="protein sequence ID" value="KAK9135967.1"/>
    <property type="molecule type" value="Genomic_DNA"/>
</dbReference>
<feature type="domain" description="Subtilisin-like protease fibronectin type-III" evidence="15">
    <location>
        <begin position="660"/>
        <end position="764"/>
    </location>
</feature>
<evidence type="ECO:0000313" key="16">
    <source>
        <dbReference type="EMBL" id="KAK9135967.1"/>
    </source>
</evidence>
<accession>A0AAP0P9K7</accession>
<dbReference type="InterPro" id="IPR003137">
    <property type="entry name" value="PA_domain"/>
</dbReference>
<dbReference type="InterPro" id="IPR034197">
    <property type="entry name" value="Peptidases_S8_3"/>
</dbReference>
<dbReference type="Gene3D" id="3.30.70.80">
    <property type="entry name" value="Peptidase S8 propeptide/proteinase inhibitor I9"/>
    <property type="match status" value="1"/>
</dbReference>
<evidence type="ECO:0000259" key="14">
    <source>
        <dbReference type="Pfam" id="PF05922"/>
    </source>
</evidence>
<keyword evidence="8" id="KW-0325">Glycoprotein</keyword>
<dbReference type="SUPFAM" id="SSF54897">
    <property type="entry name" value="Protease propeptides/inhibitors"/>
    <property type="match status" value="1"/>
</dbReference>
<dbReference type="FunFam" id="3.30.70.80:FF:000003">
    <property type="entry name" value="Subtilisin-like protease SBT1.9"/>
    <property type="match status" value="1"/>
</dbReference>
<evidence type="ECO:0000256" key="3">
    <source>
        <dbReference type="ARBA" id="ARBA00022525"/>
    </source>
</evidence>
<dbReference type="GO" id="GO:0004252">
    <property type="term" value="F:serine-type endopeptidase activity"/>
    <property type="evidence" value="ECO:0007669"/>
    <property type="project" value="UniProtKB-UniRule"/>
</dbReference>
<evidence type="ECO:0000259" key="13">
    <source>
        <dbReference type="Pfam" id="PF02225"/>
    </source>
</evidence>
<feature type="domain" description="PA" evidence="13">
    <location>
        <begin position="381"/>
        <end position="462"/>
    </location>
</feature>
<protein>
    <recommendedName>
        <fullName evidence="18">Subtilisin</fullName>
    </recommendedName>
</protein>
<evidence type="ECO:0000256" key="6">
    <source>
        <dbReference type="ARBA" id="ARBA00022801"/>
    </source>
</evidence>
<dbReference type="Pfam" id="PF00082">
    <property type="entry name" value="Peptidase_S8"/>
    <property type="match status" value="1"/>
</dbReference>
<dbReference type="GO" id="GO:0006508">
    <property type="term" value="P:proteolysis"/>
    <property type="evidence" value="ECO:0007669"/>
    <property type="project" value="UniProtKB-KW"/>
</dbReference>
<feature type="domain" description="Peptidase S8/S53" evidence="12">
    <location>
        <begin position="138"/>
        <end position="587"/>
    </location>
</feature>
<keyword evidence="6 10" id="KW-0378">Hydrolase</keyword>
<feature type="signal peptide" evidence="11">
    <location>
        <begin position="1"/>
        <end position="30"/>
    </location>
</feature>
<evidence type="ECO:0000259" key="15">
    <source>
        <dbReference type="Pfam" id="PF17766"/>
    </source>
</evidence>
<dbReference type="FunFam" id="3.40.50.200:FF:000006">
    <property type="entry name" value="Subtilisin-like protease SBT1.5"/>
    <property type="match status" value="1"/>
</dbReference>
<dbReference type="SUPFAM" id="SSF52743">
    <property type="entry name" value="Subtilisin-like"/>
    <property type="match status" value="1"/>
</dbReference>
<dbReference type="CDD" id="cd02120">
    <property type="entry name" value="PA_subtilisin_like"/>
    <property type="match status" value="1"/>
</dbReference>
<comment type="similarity">
    <text evidence="2 10">Belongs to the peptidase S8 family.</text>
</comment>
<evidence type="ECO:0000256" key="5">
    <source>
        <dbReference type="ARBA" id="ARBA00022729"/>
    </source>
</evidence>
<dbReference type="PANTHER" id="PTHR10795">
    <property type="entry name" value="PROPROTEIN CONVERTASE SUBTILISIN/KEXIN"/>
    <property type="match status" value="1"/>
</dbReference>
<evidence type="ECO:0000256" key="9">
    <source>
        <dbReference type="PIRSR" id="PIRSR615500-1"/>
    </source>
</evidence>
<dbReference type="InterPro" id="IPR041469">
    <property type="entry name" value="Subtilisin-like_FN3"/>
</dbReference>
<evidence type="ECO:0000313" key="17">
    <source>
        <dbReference type="Proteomes" id="UP001420932"/>
    </source>
</evidence>
<name>A0AAP0P9K7_9MAGN</name>